<keyword evidence="2" id="KW-1185">Reference proteome</keyword>
<evidence type="ECO:0000313" key="2">
    <source>
        <dbReference type="Proteomes" id="UP001597296"/>
    </source>
</evidence>
<evidence type="ECO:0000313" key="1">
    <source>
        <dbReference type="EMBL" id="MFD2233376.1"/>
    </source>
</evidence>
<protein>
    <submittedName>
        <fullName evidence="1">Uncharacterized protein</fullName>
    </submittedName>
</protein>
<proteinExistence type="predicted"/>
<reference evidence="2" key="1">
    <citation type="journal article" date="2019" name="Int. J. Syst. Evol. Microbiol.">
        <title>The Global Catalogue of Microorganisms (GCM) 10K type strain sequencing project: providing services to taxonomists for standard genome sequencing and annotation.</title>
        <authorList>
            <consortium name="The Broad Institute Genomics Platform"/>
            <consortium name="The Broad Institute Genome Sequencing Center for Infectious Disease"/>
            <person name="Wu L."/>
            <person name="Ma J."/>
        </authorList>
    </citation>
    <scope>NUCLEOTIDE SEQUENCE [LARGE SCALE GENOMIC DNA]</scope>
    <source>
        <strain evidence="2">KCTC 15012</strain>
    </source>
</reference>
<dbReference type="RefSeq" id="WP_377315153.1">
    <property type="nucleotide sequence ID" value="NZ_JBHUIY010000008.1"/>
</dbReference>
<name>A0ABW5CAY9_9PROT</name>
<sequence>MSAIITVAPSPHRLNPLLAGEAIYLIELATLIADEEPDVRVFARYGLGNADVMEIRSSHLEDDVLF</sequence>
<accession>A0ABW5CAY9</accession>
<organism evidence="1 2">
    <name type="scientific">Phaeospirillum tilakii</name>
    <dbReference type="NCBI Taxonomy" id="741673"/>
    <lineage>
        <taxon>Bacteria</taxon>
        <taxon>Pseudomonadati</taxon>
        <taxon>Pseudomonadota</taxon>
        <taxon>Alphaproteobacteria</taxon>
        <taxon>Rhodospirillales</taxon>
        <taxon>Rhodospirillaceae</taxon>
        <taxon>Phaeospirillum</taxon>
    </lineage>
</organism>
<gene>
    <name evidence="1" type="ORF">ACFSNB_06135</name>
</gene>
<dbReference type="Proteomes" id="UP001597296">
    <property type="component" value="Unassembled WGS sequence"/>
</dbReference>
<comment type="caution">
    <text evidence="1">The sequence shown here is derived from an EMBL/GenBank/DDBJ whole genome shotgun (WGS) entry which is preliminary data.</text>
</comment>
<dbReference type="EMBL" id="JBHUIY010000008">
    <property type="protein sequence ID" value="MFD2233376.1"/>
    <property type="molecule type" value="Genomic_DNA"/>
</dbReference>